<dbReference type="InterPro" id="IPR006785">
    <property type="entry name" value="Pex14_N"/>
</dbReference>
<evidence type="ECO:0000313" key="15">
    <source>
        <dbReference type="Proteomes" id="UP001324427"/>
    </source>
</evidence>
<proteinExistence type="inferred from homology"/>
<comment type="subcellular location">
    <subcellularLocation>
        <location evidence="9 10">Peroxisome membrane</location>
    </subcellularLocation>
</comment>
<dbReference type="InterPro" id="IPR036388">
    <property type="entry name" value="WH-like_DNA-bd_sf"/>
</dbReference>
<evidence type="ECO:0000256" key="8">
    <source>
        <dbReference type="ARBA" id="ARBA00029691"/>
    </source>
</evidence>
<dbReference type="Proteomes" id="UP001324427">
    <property type="component" value="Unassembled WGS sequence"/>
</dbReference>
<keyword evidence="15" id="KW-1185">Reference proteome</keyword>
<evidence type="ECO:0000256" key="9">
    <source>
        <dbReference type="ARBA" id="ARBA00046271"/>
    </source>
</evidence>
<keyword evidence="5 10" id="KW-0472">Membrane</keyword>
<evidence type="ECO:0000256" key="2">
    <source>
        <dbReference type="ARBA" id="ARBA00022448"/>
    </source>
</evidence>
<feature type="compositionally biased region" description="Low complexity" evidence="12">
    <location>
        <begin position="86"/>
        <end position="114"/>
    </location>
</feature>
<feature type="compositionally biased region" description="Low complexity" evidence="12">
    <location>
        <begin position="393"/>
        <end position="403"/>
    </location>
</feature>
<dbReference type="InterPro" id="IPR025655">
    <property type="entry name" value="PEX14"/>
</dbReference>
<comment type="function">
    <text evidence="10">Component of the PEX13-PEX14 docking complex, a translocon channel that specifically mediates the import of peroxisomal cargo proteins bound to PEX5 receptor. The PEX13-PEX14 docking complex forms a large import pore which can be opened to a diameter of about 9 nm. Mechanistically, PEX5 receptor along with cargo proteins associates with the PEX14 subunit of the PEX13-PEX14 docking complex in the cytosol, leading to the insertion of the receptor into the organelle membrane with the concomitant translocation of the cargo into the peroxisome matrix.</text>
</comment>
<gene>
    <name evidence="14" type="ORF">LTR36_006999</name>
</gene>
<feature type="region of interest" description="Disordered" evidence="12">
    <location>
        <begin position="75"/>
        <end position="120"/>
    </location>
</feature>
<keyword evidence="3 10" id="KW-0653">Protein transport</keyword>
<feature type="compositionally biased region" description="Basic and acidic residues" evidence="12">
    <location>
        <begin position="368"/>
        <end position="378"/>
    </location>
</feature>
<dbReference type="GO" id="GO:1990429">
    <property type="term" value="C:peroxisomal importomer complex"/>
    <property type="evidence" value="ECO:0007669"/>
    <property type="project" value="TreeGrafter"/>
</dbReference>
<evidence type="ECO:0000256" key="12">
    <source>
        <dbReference type="SAM" id="MobiDB-lite"/>
    </source>
</evidence>
<feature type="coiled-coil region" evidence="11">
    <location>
        <begin position="203"/>
        <end position="270"/>
    </location>
</feature>
<evidence type="ECO:0000256" key="3">
    <source>
        <dbReference type="ARBA" id="ARBA00022927"/>
    </source>
</evidence>
<protein>
    <recommendedName>
        <fullName evidence="7 10">Peroxisomal membrane protein PEX14</fullName>
    </recommendedName>
    <alternativeName>
        <fullName evidence="8 10">Peroxin-14</fullName>
    </alternativeName>
</protein>
<evidence type="ECO:0000256" key="6">
    <source>
        <dbReference type="ARBA" id="ARBA00023140"/>
    </source>
</evidence>
<evidence type="ECO:0000313" key="14">
    <source>
        <dbReference type="EMBL" id="KAK4542152.1"/>
    </source>
</evidence>
<evidence type="ECO:0000256" key="10">
    <source>
        <dbReference type="RuleBase" id="RU367032"/>
    </source>
</evidence>
<evidence type="ECO:0000256" key="4">
    <source>
        <dbReference type="ARBA" id="ARBA00023010"/>
    </source>
</evidence>
<evidence type="ECO:0000256" key="1">
    <source>
        <dbReference type="ARBA" id="ARBA00005443"/>
    </source>
</evidence>
<dbReference type="PANTHER" id="PTHR23058:SF0">
    <property type="entry name" value="PEROXISOMAL MEMBRANE PROTEIN PEX14"/>
    <property type="match status" value="1"/>
</dbReference>
<dbReference type="AlphaFoldDB" id="A0AAV9JAK0"/>
<dbReference type="Pfam" id="PF04695">
    <property type="entry name" value="Pex14_N"/>
    <property type="match status" value="1"/>
</dbReference>
<dbReference type="EMBL" id="JAVFHQ010000044">
    <property type="protein sequence ID" value="KAK4542152.1"/>
    <property type="molecule type" value="Genomic_DNA"/>
</dbReference>
<dbReference type="Gene3D" id="1.10.10.10">
    <property type="entry name" value="Winged helix-like DNA-binding domain superfamily/Winged helix DNA-binding domain"/>
    <property type="match status" value="1"/>
</dbReference>
<name>A0AAV9JAK0_9PEZI</name>
<evidence type="ECO:0000256" key="7">
    <source>
        <dbReference type="ARBA" id="ARBA00029502"/>
    </source>
</evidence>
<keyword evidence="4" id="KW-0811">Translocation</keyword>
<dbReference type="GO" id="GO:0005102">
    <property type="term" value="F:signaling receptor binding"/>
    <property type="evidence" value="ECO:0007669"/>
    <property type="project" value="TreeGrafter"/>
</dbReference>
<evidence type="ECO:0000259" key="13">
    <source>
        <dbReference type="Pfam" id="PF04695"/>
    </source>
</evidence>
<accession>A0AAV9JAK0</accession>
<feature type="domain" description="Peroxisome membrane anchor protein Pex14p N-terminal" evidence="13">
    <location>
        <begin position="31"/>
        <end position="75"/>
    </location>
</feature>
<dbReference type="PANTHER" id="PTHR23058">
    <property type="entry name" value="PEROXISOMAL MEMBRANE PROTEIN PEX14"/>
    <property type="match status" value="1"/>
</dbReference>
<keyword evidence="2 10" id="KW-0813">Transport</keyword>
<sequence length="403" mass="43414">MSYCVCKKPSERITRHLQPQHIDPSFNEMVREDLIEGAVSFLQDPSVAAAPIDQRTAFLRSKNLTQEEIDVSLARVGQSSTPQTSQLPPANFQQQQQYRQPPPQQYASQQAPPYWNQPPPEIPRRDWRDWFIMATVVGGVGYGMYWTARRYISPLISPPTAPQLEQDKASIDQSFDKAFALLDQLATDTADLKASEQARTERLDAALAEVESVIGRMKEANEARELESKRLARELADIREQIPMAIEKEKEGTEARLRDLAGEMKSLKTLVGNRMQQPPLRPAGVAYTPSAPAVNGNAGAPPPTSPAVQAPSPQANGVGGAGAVAVGDGEKLASASALPDRSTSGTPLGRTLAGGRAQIPSWQLAAKKRSEEAKKEDSSGTATPQDVSESGTAQAAEGGAAAQ</sequence>
<keyword evidence="6 10" id="KW-0576">Peroxisome</keyword>
<comment type="similarity">
    <text evidence="1 10">Belongs to the peroxin-14 family.</text>
</comment>
<dbReference type="GO" id="GO:0016560">
    <property type="term" value="P:protein import into peroxisome matrix, docking"/>
    <property type="evidence" value="ECO:0007669"/>
    <property type="project" value="UniProtKB-UniRule"/>
</dbReference>
<comment type="caution">
    <text evidence="14">The sequence shown here is derived from an EMBL/GenBank/DDBJ whole genome shotgun (WGS) entry which is preliminary data.</text>
</comment>
<evidence type="ECO:0000256" key="11">
    <source>
        <dbReference type="SAM" id="Coils"/>
    </source>
</evidence>
<dbReference type="GO" id="GO:0005778">
    <property type="term" value="C:peroxisomal membrane"/>
    <property type="evidence" value="ECO:0007669"/>
    <property type="project" value="UniProtKB-SubCell"/>
</dbReference>
<evidence type="ECO:0000256" key="5">
    <source>
        <dbReference type="ARBA" id="ARBA00023136"/>
    </source>
</evidence>
<feature type="region of interest" description="Disordered" evidence="12">
    <location>
        <begin position="275"/>
        <end position="403"/>
    </location>
</feature>
<feature type="compositionally biased region" description="Polar residues" evidence="12">
    <location>
        <begin position="380"/>
        <end position="392"/>
    </location>
</feature>
<reference evidence="14 15" key="1">
    <citation type="submission" date="2021-11" db="EMBL/GenBank/DDBJ databases">
        <title>Black yeast isolated from Biological Soil Crust.</title>
        <authorList>
            <person name="Kurbessoian T."/>
        </authorList>
    </citation>
    <scope>NUCLEOTIDE SEQUENCE [LARGE SCALE GENOMIC DNA]</scope>
    <source>
        <strain evidence="14 15">CCFEE 5522</strain>
    </source>
</reference>
<keyword evidence="11" id="KW-0175">Coiled coil</keyword>
<organism evidence="14 15">
    <name type="scientific">Oleoguttula mirabilis</name>
    <dbReference type="NCBI Taxonomy" id="1507867"/>
    <lineage>
        <taxon>Eukaryota</taxon>
        <taxon>Fungi</taxon>
        <taxon>Dikarya</taxon>
        <taxon>Ascomycota</taxon>
        <taxon>Pezizomycotina</taxon>
        <taxon>Dothideomycetes</taxon>
        <taxon>Dothideomycetidae</taxon>
        <taxon>Mycosphaerellales</taxon>
        <taxon>Teratosphaeriaceae</taxon>
        <taxon>Oleoguttula</taxon>
    </lineage>
</organism>